<dbReference type="AlphaFoldDB" id="A0A428U9M4"/>
<sequence length="771" mass="84152">MYTPPSTPPPESGGLHRSNSSSRSPPAQVSSAPQENMAVNKEEMAASMAAQAAAVSKSIREALQASFPVAPEQLMTVQVPGTVINSGKNGGYWWNENEHAETPHTVRVNEARLVDGMIPLSKIMMGPTGKSVSRSYAAALDMLIPEDAPIDDLDKNNTQTKNQAAERYVAAMKYLTSTVPNSSKSVVDLYVEKQQAWSDAMKEWDHAKQAARDEAKRLFPNSIGRQQGHYDEWNQANFRNYKNHAQAKYMDWIVNGCKYKVDYYFGIVDVSSAMKRVESSKEASRNLVVIDPDGTTEWQEVDLTPSNWADLCAKQAEAWDTKNKELSRKDYESEIKRIKRLLSSYRGLLSSLGPLTEAEKKEIEAAAGTEGGEKAEETSEEKRLKLAYQKLYEAQAGQKAKDPAGKTLPPADGETPPATNGNVPAKVDANALQAAQQELQAALQAQGQANLKNNKANVEKMQKMSKGEKVAWIERMIGDAEGQLQLLEQGLKDFFKSNIAIPAIQDLTKSEEEGKELVRTNYVDADDRWADARFDIKRNGTAPGQPKEPSKWTKISVSISASSQESSKESQSSSSAVSASGGVGLFSASGGFSYSQASSKASQSAASCDVDISFEALLVTINRNWLHGELFADSELNVGPDVALSPGPHDLHTFINNKDTKGLEKYSYFPSYPTAFIVASNVELEFRGDTTNLEEAIESSSFDANLKVGYGPFSLGASHKQDSSSSKTKMETTATGTRISLEAPAIIGWVSTMLPPLPRSKGKNTLIQTLW</sequence>
<feature type="compositionally biased region" description="Pro residues" evidence="1">
    <location>
        <begin position="1"/>
        <end position="11"/>
    </location>
</feature>
<protein>
    <submittedName>
        <fullName evidence="2">Uncharacterized protein</fullName>
    </submittedName>
</protein>
<feature type="region of interest" description="Disordered" evidence="1">
    <location>
        <begin position="537"/>
        <end position="575"/>
    </location>
</feature>
<feature type="region of interest" description="Disordered" evidence="1">
    <location>
        <begin position="1"/>
        <end position="36"/>
    </location>
</feature>
<dbReference type="Proteomes" id="UP000288429">
    <property type="component" value="Unassembled WGS sequence"/>
</dbReference>
<reference evidence="2 3" key="1">
    <citation type="submission" date="2017-06" db="EMBL/GenBank/DDBJ databases">
        <title>Cmopartive genomic analysis of Ambrosia Fusariam Clade fungi.</title>
        <authorList>
            <person name="Stajich J.E."/>
            <person name="Carrillo J."/>
            <person name="Kijimoto T."/>
            <person name="Eskalen A."/>
            <person name="O'Donnell K."/>
            <person name="Kasson M."/>
        </authorList>
    </citation>
    <scope>NUCLEOTIDE SEQUENCE [LARGE SCALE GENOMIC DNA]</scope>
    <source>
        <strain evidence="2 3">NRRL 20438</strain>
    </source>
</reference>
<feature type="compositionally biased region" description="Low complexity" evidence="1">
    <location>
        <begin position="17"/>
        <end position="34"/>
    </location>
</feature>
<comment type="caution">
    <text evidence="2">The sequence shown here is derived from an EMBL/GenBank/DDBJ whole genome shotgun (WGS) entry which is preliminary data.</text>
</comment>
<keyword evidence="3" id="KW-1185">Reference proteome</keyword>
<gene>
    <name evidence="2" type="ORF">CDV31_007022</name>
</gene>
<feature type="region of interest" description="Disordered" evidence="1">
    <location>
        <begin position="395"/>
        <end position="423"/>
    </location>
</feature>
<organism evidence="2 3">
    <name type="scientific">Fusarium ambrosium</name>
    <dbReference type="NCBI Taxonomy" id="131363"/>
    <lineage>
        <taxon>Eukaryota</taxon>
        <taxon>Fungi</taxon>
        <taxon>Dikarya</taxon>
        <taxon>Ascomycota</taxon>
        <taxon>Pezizomycotina</taxon>
        <taxon>Sordariomycetes</taxon>
        <taxon>Hypocreomycetidae</taxon>
        <taxon>Hypocreales</taxon>
        <taxon>Nectriaceae</taxon>
        <taxon>Fusarium</taxon>
        <taxon>Fusarium solani species complex</taxon>
    </lineage>
</organism>
<evidence type="ECO:0000313" key="3">
    <source>
        <dbReference type="Proteomes" id="UP000288429"/>
    </source>
</evidence>
<dbReference type="EMBL" id="NIZV01000083">
    <property type="protein sequence ID" value="RSM10894.1"/>
    <property type="molecule type" value="Genomic_DNA"/>
</dbReference>
<evidence type="ECO:0000313" key="2">
    <source>
        <dbReference type="EMBL" id="RSM10894.1"/>
    </source>
</evidence>
<accession>A0A428U9M4</accession>
<evidence type="ECO:0000256" key="1">
    <source>
        <dbReference type="SAM" id="MobiDB-lite"/>
    </source>
</evidence>
<name>A0A428U9M4_9HYPO</name>
<proteinExistence type="predicted"/>
<feature type="compositionally biased region" description="Low complexity" evidence="1">
    <location>
        <begin position="554"/>
        <end position="575"/>
    </location>
</feature>